<dbReference type="Proteomes" id="UP001193081">
    <property type="component" value="Unassembled WGS sequence"/>
</dbReference>
<accession>A0ABS4D781</accession>
<evidence type="ECO:0000313" key="1">
    <source>
        <dbReference type="EMBL" id="MBP1465275.1"/>
    </source>
</evidence>
<comment type="caution">
    <text evidence="1">The sequence shown here is derived from an EMBL/GenBank/DDBJ whole genome shotgun (WGS) entry which is preliminary data.</text>
</comment>
<evidence type="ECO:0000313" key="2">
    <source>
        <dbReference type="Proteomes" id="UP001193081"/>
    </source>
</evidence>
<protein>
    <submittedName>
        <fullName evidence="1">Uncharacterized protein</fullName>
    </submittedName>
</protein>
<dbReference type="EMBL" id="SIJK02000007">
    <property type="protein sequence ID" value="MBP1465275.1"/>
    <property type="molecule type" value="Genomic_DNA"/>
</dbReference>
<dbReference type="RefSeq" id="WP_135477312.1">
    <property type="nucleotide sequence ID" value="NZ_SIJK02000007.1"/>
</dbReference>
<reference evidence="1 2" key="1">
    <citation type="submission" date="2021-03" db="EMBL/GenBank/DDBJ databases">
        <authorList>
            <person name="Grouzdev D.S."/>
        </authorList>
    </citation>
    <scope>NUCLEOTIDE SEQUENCE [LARGE SCALE GENOMIC DNA]</scope>
    <source>
        <strain evidence="1 2">M50-1</strain>
    </source>
</reference>
<organism evidence="1 2">
    <name type="scientific">Candidatus Chloroploca mongolica</name>
    <dbReference type="NCBI Taxonomy" id="2528176"/>
    <lineage>
        <taxon>Bacteria</taxon>
        <taxon>Bacillati</taxon>
        <taxon>Chloroflexota</taxon>
        <taxon>Chloroflexia</taxon>
        <taxon>Chloroflexales</taxon>
        <taxon>Chloroflexineae</taxon>
        <taxon>Oscillochloridaceae</taxon>
        <taxon>Candidatus Chloroploca</taxon>
    </lineage>
</organism>
<name>A0ABS4D781_9CHLR</name>
<proteinExistence type="predicted"/>
<keyword evidence="2" id="KW-1185">Reference proteome</keyword>
<sequence length="86" mass="9858">MSDMMVAVEFQTRVKDGTIEVPEQYRDQVYGVVRVIILRTDEPKKSKIIERLVQHPIQDPTFQPLTRAAIYTRSPSEEGHEDGTSV</sequence>
<gene>
    <name evidence="1" type="ORF">EYB53_006105</name>
</gene>